<keyword evidence="1" id="KW-0732">Signal</keyword>
<dbReference type="RefSeq" id="WP_069204163.1">
    <property type="nucleotide sequence ID" value="NZ_CP014168.1"/>
</dbReference>
<dbReference type="InterPro" id="IPR053140">
    <property type="entry name" value="GDSL_Rv0518-like"/>
</dbReference>
<protein>
    <submittedName>
        <fullName evidence="3">Esterase</fullName>
    </submittedName>
</protein>
<dbReference type="STRING" id="1560345.AWL63_05995"/>
<dbReference type="InterPro" id="IPR013830">
    <property type="entry name" value="SGNH_hydro"/>
</dbReference>
<evidence type="ECO:0000259" key="2">
    <source>
        <dbReference type="Pfam" id="PF13472"/>
    </source>
</evidence>
<evidence type="ECO:0000256" key="1">
    <source>
        <dbReference type="SAM" id="SignalP"/>
    </source>
</evidence>
<name>A0A1B3Z829_9SPHN</name>
<keyword evidence="4" id="KW-1185">Reference proteome</keyword>
<dbReference type="GO" id="GO:0016788">
    <property type="term" value="F:hydrolase activity, acting on ester bonds"/>
    <property type="evidence" value="ECO:0007669"/>
    <property type="project" value="UniProtKB-ARBA"/>
</dbReference>
<dbReference type="OrthoDB" id="1828825at2"/>
<feature type="domain" description="SGNH hydrolase-type esterase" evidence="2">
    <location>
        <begin position="193"/>
        <end position="379"/>
    </location>
</feature>
<dbReference type="Proteomes" id="UP000094256">
    <property type="component" value="Chromosome"/>
</dbReference>
<dbReference type="SUPFAM" id="SSF52266">
    <property type="entry name" value="SGNH hydrolase"/>
    <property type="match status" value="1"/>
</dbReference>
<gene>
    <name evidence="3" type="ORF">AWL63_05995</name>
</gene>
<reference evidence="3 4" key="1">
    <citation type="submission" date="2016-01" db="EMBL/GenBank/DDBJ databases">
        <title>Complete genome and mega plasmid sequence of Sphingomonas panacis DCY99 elicits systemic resistance in rice to Xanthomonas oryzae.</title>
        <authorList>
            <person name="Kim Y.J."/>
            <person name="Yang D.C."/>
            <person name="Sing P."/>
        </authorList>
    </citation>
    <scope>NUCLEOTIDE SEQUENCE [LARGE SCALE GENOMIC DNA]</scope>
    <source>
        <strain evidence="3 4">DCY99</strain>
    </source>
</reference>
<dbReference type="Gene3D" id="3.40.50.1110">
    <property type="entry name" value="SGNH hydrolase"/>
    <property type="match status" value="1"/>
</dbReference>
<accession>A0A1B3Z829</accession>
<dbReference type="InterPro" id="IPR036514">
    <property type="entry name" value="SGNH_hydro_sf"/>
</dbReference>
<feature type="chain" id="PRO_5008556236" evidence="1">
    <location>
        <begin position="22"/>
        <end position="393"/>
    </location>
</feature>
<proteinExistence type="predicted"/>
<dbReference type="KEGG" id="span:AWL63_05995"/>
<dbReference type="CDD" id="cd01830">
    <property type="entry name" value="XynE_like"/>
    <property type="match status" value="1"/>
</dbReference>
<dbReference type="PANTHER" id="PTHR43784">
    <property type="entry name" value="GDSL-LIKE LIPASE/ACYLHYDROLASE, PUTATIVE (AFU_ORTHOLOGUE AFUA_2G00820)-RELATED"/>
    <property type="match status" value="1"/>
</dbReference>
<dbReference type="EMBL" id="CP014168">
    <property type="protein sequence ID" value="AOH83588.1"/>
    <property type="molecule type" value="Genomic_DNA"/>
</dbReference>
<feature type="signal peptide" evidence="1">
    <location>
        <begin position="1"/>
        <end position="21"/>
    </location>
</feature>
<dbReference type="PANTHER" id="PTHR43784:SF2">
    <property type="entry name" value="GDSL-LIKE LIPASE_ACYLHYDROLASE, PUTATIVE (AFU_ORTHOLOGUE AFUA_2G00820)-RELATED"/>
    <property type="match status" value="1"/>
</dbReference>
<dbReference type="AlphaFoldDB" id="A0A1B3Z829"/>
<evidence type="ECO:0000313" key="4">
    <source>
        <dbReference type="Proteomes" id="UP000094256"/>
    </source>
</evidence>
<evidence type="ECO:0000313" key="3">
    <source>
        <dbReference type="EMBL" id="AOH83588.1"/>
    </source>
</evidence>
<organism evidence="3 4">
    <name type="scientific">Sphingomonas panacis</name>
    <dbReference type="NCBI Taxonomy" id="1560345"/>
    <lineage>
        <taxon>Bacteria</taxon>
        <taxon>Pseudomonadati</taxon>
        <taxon>Pseudomonadota</taxon>
        <taxon>Alphaproteobacteria</taxon>
        <taxon>Sphingomonadales</taxon>
        <taxon>Sphingomonadaceae</taxon>
        <taxon>Sphingomonas</taxon>
    </lineage>
</organism>
<dbReference type="Pfam" id="PF13472">
    <property type="entry name" value="Lipase_GDSL_2"/>
    <property type="match status" value="1"/>
</dbReference>
<sequence length="393" mass="40956">MKTGLPLLIVAALALPTPGVASWSRSWAVAPQSAGKPSDLPDLTGRTLRQVVRISSGGTRIRLRLTNELSASALKLGSVHVALVDARGKIVPGSDRAVTFDGVAAPTIPDRAPLVSDPVALRVAPLTHVAISLYFPQGAPDPTVHGYAAATAWIATGDQTGAATLDGATKFTQRMVIDGLDVDTPQRGSTVVAFGDSITDGVRATADADTRWPDQLAERLQKAGRTSVGVANLGISGNRVLAEGAGNNALARFDRDVLSIPGVSHVIVLEGVNDIGGATARKTPLPTVADLTGGYRQMVARAHDKGVKVIFATILPYKGAGYWGAEGEAVRKQVNTWIRTNTVADGYVDLARAVADPADPDRFAKAYDSGDALHPNDAGFTAMAAAIDLKLLR</sequence>